<evidence type="ECO:0000313" key="3">
    <source>
        <dbReference type="Proteomes" id="UP000050794"/>
    </source>
</evidence>
<dbReference type="GO" id="GO:0006508">
    <property type="term" value="P:proteolysis"/>
    <property type="evidence" value="ECO:0007669"/>
    <property type="project" value="InterPro"/>
</dbReference>
<dbReference type="GO" id="GO:0008234">
    <property type="term" value="F:cysteine-type peptidase activity"/>
    <property type="evidence" value="ECO:0007669"/>
    <property type="project" value="InterPro"/>
</dbReference>
<evidence type="ECO:0000313" key="2">
    <source>
        <dbReference type="EMBL" id="VDM29991.1"/>
    </source>
</evidence>
<name>A0A183U704_TOXCA</name>
<dbReference type="AlphaFoldDB" id="A0A183U704"/>
<dbReference type="InterPro" id="IPR000668">
    <property type="entry name" value="Peptidase_C1A_C"/>
</dbReference>
<dbReference type="InterPro" id="IPR038765">
    <property type="entry name" value="Papain-like_cys_pep_sf"/>
</dbReference>
<dbReference type="WBParaSite" id="TCNE_0000427401-mRNA-1">
    <property type="protein sequence ID" value="TCNE_0000427401-mRNA-1"/>
    <property type="gene ID" value="TCNE_0000427401"/>
</dbReference>
<proteinExistence type="predicted"/>
<reference evidence="2 3" key="2">
    <citation type="submission" date="2018-11" db="EMBL/GenBank/DDBJ databases">
        <authorList>
            <consortium name="Pathogen Informatics"/>
        </authorList>
    </citation>
    <scope>NUCLEOTIDE SEQUENCE [LARGE SCALE GENOMIC DNA]</scope>
</reference>
<dbReference type="EMBL" id="UYWY01006891">
    <property type="protein sequence ID" value="VDM29991.1"/>
    <property type="molecule type" value="Genomic_DNA"/>
</dbReference>
<organism evidence="3 4">
    <name type="scientific">Toxocara canis</name>
    <name type="common">Canine roundworm</name>
    <dbReference type="NCBI Taxonomy" id="6265"/>
    <lineage>
        <taxon>Eukaryota</taxon>
        <taxon>Metazoa</taxon>
        <taxon>Ecdysozoa</taxon>
        <taxon>Nematoda</taxon>
        <taxon>Chromadorea</taxon>
        <taxon>Rhabditida</taxon>
        <taxon>Spirurina</taxon>
        <taxon>Ascaridomorpha</taxon>
        <taxon>Ascaridoidea</taxon>
        <taxon>Toxocaridae</taxon>
        <taxon>Toxocara</taxon>
    </lineage>
</organism>
<protein>
    <submittedName>
        <fullName evidence="4">Pept_C1 domain-containing protein</fullName>
    </submittedName>
</protein>
<evidence type="ECO:0000313" key="4">
    <source>
        <dbReference type="WBParaSite" id="TCNE_0000427401-mRNA-1"/>
    </source>
</evidence>
<feature type="domain" description="Peptidase C1A papain C-terminal" evidence="1">
    <location>
        <begin position="40"/>
        <end position="87"/>
    </location>
</feature>
<dbReference type="Gene3D" id="3.90.70.10">
    <property type="entry name" value="Cysteine proteinases"/>
    <property type="match status" value="1"/>
</dbReference>
<accession>A0A183U704</accession>
<dbReference type="SUPFAM" id="SSF54001">
    <property type="entry name" value="Cysteine proteinases"/>
    <property type="match status" value="1"/>
</dbReference>
<gene>
    <name evidence="2" type="ORF">TCNE_LOCUS4274</name>
</gene>
<dbReference type="Pfam" id="PF00112">
    <property type="entry name" value="Peptidase_C1"/>
    <property type="match status" value="1"/>
</dbReference>
<reference evidence="4" key="1">
    <citation type="submission" date="2016-06" db="UniProtKB">
        <authorList>
            <consortium name="WormBaseParasite"/>
        </authorList>
    </citation>
    <scope>IDENTIFICATION</scope>
</reference>
<evidence type="ECO:0000259" key="1">
    <source>
        <dbReference type="Pfam" id="PF00112"/>
    </source>
</evidence>
<keyword evidence="3" id="KW-1185">Reference proteome</keyword>
<sequence length="87" mass="10128">MHLRIIEFSNGQVCDLVHAFNHDRYEAVGDFPDLRITTPLYHYTTGIFRPNESECEASNDYHVWTIVGFGVHGDQPYWIIKNSWGTK</sequence>
<dbReference type="Proteomes" id="UP000050794">
    <property type="component" value="Unassembled WGS sequence"/>
</dbReference>